<reference evidence="2" key="1">
    <citation type="submission" date="2016-10" db="EMBL/GenBank/DDBJ databases">
        <authorList>
            <person name="Varghese N."/>
            <person name="Submissions S."/>
        </authorList>
    </citation>
    <scope>NUCLEOTIDE SEQUENCE [LARGE SCALE GENOMIC DNA]</scope>
    <source>
        <strain evidence="2">CGMCC 1.4250</strain>
    </source>
</reference>
<evidence type="ECO:0000313" key="1">
    <source>
        <dbReference type="EMBL" id="SFM28998.1"/>
    </source>
</evidence>
<keyword evidence="2" id="KW-1185">Reference proteome</keyword>
<evidence type="ECO:0000313" key="2">
    <source>
        <dbReference type="Proteomes" id="UP000198565"/>
    </source>
</evidence>
<name>A0A1I4PMN9_9BACI</name>
<dbReference type="Proteomes" id="UP000198565">
    <property type="component" value="Unassembled WGS sequence"/>
</dbReference>
<dbReference type="Pfam" id="PF13876">
    <property type="entry name" value="Phage_gp49_66"/>
    <property type="match status" value="1"/>
</dbReference>
<dbReference type="InterPro" id="IPR025915">
    <property type="entry name" value="Phage_gp49_66"/>
</dbReference>
<protein>
    <submittedName>
        <fullName evidence="1">Phage protein (N4 Gp49/phage Sf6 gene 66) family protein</fullName>
    </submittedName>
</protein>
<organism evidence="1 2">
    <name type="scientific">Gracilibacillus orientalis</name>
    <dbReference type="NCBI Taxonomy" id="334253"/>
    <lineage>
        <taxon>Bacteria</taxon>
        <taxon>Bacillati</taxon>
        <taxon>Bacillota</taxon>
        <taxon>Bacilli</taxon>
        <taxon>Bacillales</taxon>
        <taxon>Bacillaceae</taxon>
        <taxon>Gracilibacillus</taxon>
    </lineage>
</organism>
<sequence length="87" mass="9919">MINVVTKEQIESLFSGSEVEVMTLWDKTTVMSVKLPNGFVIVESSSCVDPTNYDEKIGYEICLQRVFNKLWELEGYKLQSELKGGEH</sequence>
<gene>
    <name evidence="1" type="ORF">SAMN04487943_11247</name>
</gene>
<accession>A0A1I4PMN9</accession>
<dbReference type="AlphaFoldDB" id="A0A1I4PMN9"/>
<dbReference type="EMBL" id="FOTR01000012">
    <property type="protein sequence ID" value="SFM28998.1"/>
    <property type="molecule type" value="Genomic_DNA"/>
</dbReference>
<proteinExistence type="predicted"/>
<dbReference type="STRING" id="334253.SAMN04487943_11247"/>